<evidence type="ECO:0000256" key="4">
    <source>
        <dbReference type="ARBA" id="ARBA00023163"/>
    </source>
</evidence>
<dbReference type="Pfam" id="PF00126">
    <property type="entry name" value="HTH_1"/>
    <property type="match status" value="2"/>
</dbReference>
<dbReference type="SUPFAM" id="SSF46785">
    <property type="entry name" value="Winged helix' DNA-binding domain"/>
    <property type="match status" value="2"/>
</dbReference>
<evidence type="ECO:0000313" key="7">
    <source>
        <dbReference type="Proteomes" id="UP001500610"/>
    </source>
</evidence>
<gene>
    <name evidence="6" type="ORF">GCM10023257_55930</name>
</gene>
<comment type="similarity">
    <text evidence="1">Belongs to the LysR transcriptional regulatory family.</text>
</comment>
<keyword evidence="3" id="KW-0238">DNA-binding</keyword>
<accession>A0ABP9IQ27</accession>
<dbReference type="PANTHER" id="PTHR30419">
    <property type="entry name" value="HTH-TYPE TRANSCRIPTIONAL REGULATOR YBHD"/>
    <property type="match status" value="1"/>
</dbReference>
<evidence type="ECO:0000313" key="6">
    <source>
        <dbReference type="EMBL" id="GAA5003752.1"/>
    </source>
</evidence>
<dbReference type="EMBL" id="BAABIV010000028">
    <property type="protein sequence ID" value="GAA5003752.1"/>
    <property type="molecule type" value="Genomic_DNA"/>
</dbReference>
<dbReference type="InterPro" id="IPR036390">
    <property type="entry name" value="WH_DNA-bd_sf"/>
</dbReference>
<dbReference type="InterPro" id="IPR000847">
    <property type="entry name" value="LysR_HTH_N"/>
</dbReference>
<evidence type="ECO:0000259" key="5">
    <source>
        <dbReference type="PROSITE" id="PS50931"/>
    </source>
</evidence>
<protein>
    <submittedName>
        <fullName evidence="6">LysR substrate-binding domain-containing protein</fullName>
    </submittedName>
</protein>
<evidence type="ECO:0000256" key="3">
    <source>
        <dbReference type="ARBA" id="ARBA00023125"/>
    </source>
</evidence>
<evidence type="ECO:0000256" key="1">
    <source>
        <dbReference type="ARBA" id="ARBA00009437"/>
    </source>
</evidence>
<dbReference type="Gene3D" id="1.10.10.10">
    <property type="entry name" value="Winged helix-like DNA-binding domain superfamily/Winged helix DNA-binding domain"/>
    <property type="match status" value="2"/>
</dbReference>
<dbReference type="InterPro" id="IPR005119">
    <property type="entry name" value="LysR_subst-bd"/>
</dbReference>
<dbReference type="InterPro" id="IPR050950">
    <property type="entry name" value="HTH-type_LysR_regulators"/>
</dbReference>
<dbReference type="Pfam" id="PF03466">
    <property type="entry name" value="LysR_substrate"/>
    <property type="match status" value="1"/>
</dbReference>
<feature type="domain" description="HTH lysR-type" evidence="5">
    <location>
        <begin position="123"/>
        <end position="177"/>
    </location>
</feature>
<feature type="domain" description="HTH lysR-type" evidence="5">
    <location>
        <begin position="24"/>
        <end position="76"/>
    </location>
</feature>
<dbReference type="InterPro" id="IPR036388">
    <property type="entry name" value="WH-like_DNA-bd_sf"/>
</dbReference>
<name>A0ABP9IQ27_9ACTN</name>
<dbReference type="SUPFAM" id="SSF53850">
    <property type="entry name" value="Periplasmic binding protein-like II"/>
    <property type="match status" value="1"/>
</dbReference>
<organism evidence="6 7">
    <name type="scientific">Streptomyces hyderabadensis</name>
    <dbReference type="NCBI Taxonomy" id="598549"/>
    <lineage>
        <taxon>Bacteria</taxon>
        <taxon>Bacillati</taxon>
        <taxon>Actinomycetota</taxon>
        <taxon>Actinomycetes</taxon>
        <taxon>Kitasatosporales</taxon>
        <taxon>Streptomycetaceae</taxon>
        <taxon>Streptomyces</taxon>
    </lineage>
</organism>
<dbReference type="Proteomes" id="UP001500610">
    <property type="component" value="Unassembled WGS sequence"/>
</dbReference>
<dbReference type="PRINTS" id="PR00039">
    <property type="entry name" value="HTHLYSR"/>
</dbReference>
<reference evidence="7" key="1">
    <citation type="journal article" date="2019" name="Int. J. Syst. Evol. Microbiol.">
        <title>The Global Catalogue of Microorganisms (GCM) 10K type strain sequencing project: providing services to taxonomists for standard genome sequencing and annotation.</title>
        <authorList>
            <consortium name="The Broad Institute Genomics Platform"/>
            <consortium name="The Broad Institute Genome Sequencing Center for Infectious Disease"/>
            <person name="Wu L."/>
            <person name="Ma J."/>
        </authorList>
    </citation>
    <scope>NUCLEOTIDE SEQUENCE [LARGE SCALE GENOMIC DNA]</scope>
    <source>
        <strain evidence="7">JCM 17657</strain>
    </source>
</reference>
<sequence length="419" mass="44892">MSPHPSLGDLPGPADEVVRCLPGLAVFRAVARARTLSEAAAALYKSTASVSRAMSELEAVFGTALVERTRRGTVLTPAGRLVLARADRIDEELSAAATNLARYRPEPGSEVLDALTRRLYDGRHLQLVVRLVNLRTVSAAAAALAMTQSGASMALSRLESALGLRLFRRTAAGMVPFDRTNVLVAHAKRALAELRHLTSDLASTDGGTRGTVVIGTVPPGRTHVMPMAVVDAVGRHPELCVTTVEGHVEQLLAGLRDGDIDVVVGVPPTPSTTVDLAVEPLFEDDLVVLARARHRLADRDRIPMEEVVDEAWILPRAVSPSRRLFDDAFVARGLRPPRATVESADLAVLRQMLATSDTLAFASARQLRFELDSGLVTRLPVDLPALARQVHLVLRRGALLSPATAALVACLRVRGTQAR</sequence>
<proteinExistence type="inferred from homology"/>
<keyword evidence="2" id="KW-0805">Transcription regulation</keyword>
<dbReference type="PROSITE" id="PS50931">
    <property type="entry name" value="HTH_LYSR"/>
    <property type="match status" value="2"/>
</dbReference>
<dbReference type="PANTHER" id="PTHR30419:SF14">
    <property type="entry name" value="LYSR FAMILY TRANSCRIPTIONAL REGULATOR"/>
    <property type="match status" value="1"/>
</dbReference>
<evidence type="ECO:0000256" key="2">
    <source>
        <dbReference type="ARBA" id="ARBA00023015"/>
    </source>
</evidence>
<comment type="caution">
    <text evidence="6">The sequence shown here is derived from an EMBL/GenBank/DDBJ whole genome shotgun (WGS) entry which is preliminary data.</text>
</comment>
<keyword evidence="7" id="KW-1185">Reference proteome</keyword>
<dbReference type="RefSeq" id="WP_226030525.1">
    <property type="nucleotide sequence ID" value="NZ_BAABIV010000028.1"/>
</dbReference>
<keyword evidence="4" id="KW-0804">Transcription</keyword>
<dbReference type="Gene3D" id="3.40.190.10">
    <property type="entry name" value="Periplasmic binding protein-like II"/>
    <property type="match status" value="2"/>
</dbReference>